<keyword evidence="2" id="KW-1185">Reference proteome</keyword>
<organism evidence="1 2">
    <name type="scientific">Melia azedarach</name>
    <name type="common">Chinaberry tree</name>
    <dbReference type="NCBI Taxonomy" id="155640"/>
    <lineage>
        <taxon>Eukaryota</taxon>
        <taxon>Viridiplantae</taxon>
        <taxon>Streptophyta</taxon>
        <taxon>Embryophyta</taxon>
        <taxon>Tracheophyta</taxon>
        <taxon>Spermatophyta</taxon>
        <taxon>Magnoliopsida</taxon>
        <taxon>eudicotyledons</taxon>
        <taxon>Gunneridae</taxon>
        <taxon>Pentapetalae</taxon>
        <taxon>rosids</taxon>
        <taxon>malvids</taxon>
        <taxon>Sapindales</taxon>
        <taxon>Meliaceae</taxon>
        <taxon>Melia</taxon>
    </lineage>
</organism>
<evidence type="ECO:0000313" key="1">
    <source>
        <dbReference type="EMBL" id="KAJ4719880.1"/>
    </source>
</evidence>
<protein>
    <submittedName>
        <fullName evidence="1">Glucan endo-1,3-beta-glucosidase</fullName>
    </submittedName>
</protein>
<dbReference type="Proteomes" id="UP001164539">
    <property type="component" value="Chromosome 4"/>
</dbReference>
<name>A0ACC1YBC6_MELAZ</name>
<proteinExistence type="predicted"/>
<evidence type="ECO:0000313" key="2">
    <source>
        <dbReference type="Proteomes" id="UP001164539"/>
    </source>
</evidence>
<comment type="caution">
    <text evidence="1">The sequence shown here is derived from an EMBL/GenBank/DDBJ whole genome shotgun (WGS) entry which is preliminary data.</text>
</comment>
<dbReference type="EMBL" id="CM051397">
    <property type="protein sequence ID" value="KAJ4719880.1"/>
    <property type="molecule type" value="Genomic_DNA"/>
</dbReference>
<gene>
    <name evidence="1" type="ORF">OWV82_007795</name>
</gene>
<reference evidence="1 2" key="1">
    <citation type="journal article" date="2023" name="Science">
        <title>Complex scaffold remodeling in plant triterpene biosynthesis.</title>
        <authorList>
            <person name="De La Pena R."/>
            <person name="Hodgson H."/>
            <person name="Liu J.C."/>
            <person name="Stephenson M.J."/>
            <person name="Martin A.C."/>
            <person name="Owen C."/>
            <person name="Harkess A."/>
            <person name="Leebens-Mack J."/>
            <person name="Jimenez L.E."/>
            <person name="Osbourn A."/>
            <person name="Sattely E.S."/>
        </authorList>
    </citation>
    <scope>NUCLEOTIDE SEQUENCE [LARGE SCALE GENOMIC DNA]</scope>
    <source>
        <strain evidence="2">cv. JPN11</strain>
        <tissue evidence="1">Leaf</tissue>
    </source>
</reference>
<sequence>MSRSSKSTSTGFLLLVAGFLLQLAATLTSAIGVNYGRMGDNLPPPAEVANFLRSKTTIDAIKIFDTNPEVLNAFANTGISVTVNVANDDIPSLDEMSPAKDWVNTHIIPFYPKTKITRVLVGNEVMQSANRNWIYDLVPSMRCIHKALVEAGINDIQVSTANTLGFLGISEPPSAARFRIGYDREIIGPMLEFLRQSKSVFMINPYAYFDYTPAIEDYLLFRQNKGIYDNNTKITYYNMFDAQMDAVYSAMKAMGYNDVPIVIAETGWASAGDANQPHATVTNAAEYNSNVIKKVTSGQGTPLMPNRPFETYIFALFNENQKPGATSEKNFGLFRPDFTPVYDAGVMRQG</sequence>
<accession>A0ACC1YBC6</accession>